<evidence type="ECO:0000313" key="3">
    <source>
        <dbReference type="EMBL" id="KCW63521.1"/>
    </source>
</evidence>
<evidence type="ECO:0000256" key="1">
    <source>
        <dbReference type="ARBA" id="ARBA00004127"/>
    </source>
</evidence>
<dbReference type="InParanoid" id="A0A059BCC7"/>
<organism evidence="3">
    <name type="scientific">Eucalyptus grandis</name>
    <name type="common">Flooded gum</name>
    <dbReference type="NCBI Taxonomy" id="71139"/>
    <lineage>
        <taxon>Eukaryota</taxon>
        <taxon>Viridiplantae</taxon>
        <taxon>Streptophyta</taxon>
        <taxon>Embryophyta</taxon>
        <taxon>Tracheophyta</taxon>
        <taxon>Spermatophyta</taxon>
        <taxon>Magnoliopsida</taxon>
        <taxon>eudicotyledons</taxon>
        <taxon>Gunneridae</taxon>
        <taxon>Pentapetalae</taxon>
        <taxon>rosids</taxon>
        <taxon>malvids</taxon>
        <taxon>Myrtales</taxon>
        <taxon>Myrtaceae</taxon>
        <taxon>Myrtoideae</taxon>
        <taxon>Eucalypteae</taxon>
        <taxon>Eucalyptus</taxon>
    </lineage>
</organism>
<gene>
    <name evidence="3" type="ORF">EUGRSUZ_G01154</name>
</gene>
<name>A0A059BCC7_EUCGR</name>
<proteinExistence type="predicted"/>
<protein>
    <submittedName>
        <fullName evidence="3">Uncharacterized protein</fullName>
    </submittedName>
</protein>
<dbReference type="PANTHER" id="PTHR24093:SF369">
    <property type="entry name" value="CALCIUM-TRANSPORTING ATPASE"/>
    <property type="match status" value="1"/>
</dbReference>
<accession>A0A059BCC7</accession>
<comment type="subcellular location">
    <subcellularLocation>
        <location evidence="1">Endomembrane system</location>
        <topology evidence="1">Multi-pass membrane protein</topology>
    </subcellularLocation>
</comment>
<dbReference type="GO" id="GO:0000166">
    <property type="term" value="F:nucleotide binding"/>
    <property type="evidence" value="ECO:0007669"/>
    <property type="project" value="InterPro"/>
</dbReference>
<dbReference type="Gene3D" id="3.40.1110.10">
    <property type="entry name" value="Calcium-transporting ATPase, cytoplasmic domain N"/>
    <property type="match status" value="1"/>
</dbReference>
<dbReference type="Gramene" id="KCW63521">
    <property type="protein sequence ID" value="KCW63521"/>
    <property type="gene ID" value="EUGRSUZ_G01154"/>
</dbReference>
<dbReference type="PANTHER" id="PTHR24093">
    <property type="entry name" value="CATION TRANSPORTING ATPASE"/>
    <property type="match status" value="1"/>
</dbReference>
<evidence type="ECO:0000256" key="2">
    <source>
        <dbReference type="ARBA" id="ARBA00022842"/>
    </source>
</evidence>
<dbReference type="AlphaFoldDB" id="A0A059BCC7"/>
<dbReference type="GO" id="GO:0012505">
    <property type="term" value="C:endomembrane system"/>
    <property type="evidence" value="ECO:0007669"/>
    <property type="project" value="UniProtKB-SubCell"/>
</dbReference>
<dbReference type="InterPro" id="IPR023299">
    <property type="entry name" value="ATPase_P-typ_cyto_dom_N"/>
</dbReference>
<sequence>MGFATTICSHKAGTLTLNQMTVVKAYTGGRKVDPPDSTSKLSTSLISLLIEAIAQNYAPKVGLQLLVLVEACA</sequence>
<dbReference type="InterPro" id="IPR023214">
    <property type="entry name" value="HAD_sf"/>
</dbReference>
<keyword evidence="2" id="KW-0460">Magnesium</keyword>
<reference evidence="3" key="1">
    <citation type="submission" date="2013-07" db="EMBL/GenBank/DDBJ databases">
        <title>The genome of Eucalyptus grandis.</title>
        <authorList>
            <person name="Schmutz J."/>
            <person name="Hayes R."/>
            <person name="Myburg A."/>
            <person name="Tuskan G."/>
            <person name="Grattapaglia D."/>
            <person name="Rokhsar D.S."/>
        </authorList>
    </citation>
    <scope>NUCLEOTIDE SEQUENCE</scope>
    <source>
        <tissue evidence="3">Leaf extractions</tissue>
    </source>
</reference>
<dbReference type="EMBL" id="KK198759">
    <property type="protein sequence ID" value="KCW63521.1"/>
    <property type="molecule type" value="Genomic_DNA"/>
</dbReference>
<dbReference type="Gene3D" id="3.40.50.1000">
    <property type="entry name" value="HAD superfamily/HAD-like"/>
    <property type="match status" value="1"/>
</dbReference>